<evidence type="ECO:0008006" key="3">
    <source>
        <dbReference type="Google" id="ProtNLM"/>
    </source>
</evidence>
<evidence type="ECO:0000313" key="2">
    <source>
        <dbReference type="Proteomes" id="UP000315010"/>
    </source>
</evidence>
<keyword evidence="2" id="KW-1185">Reference proteome</keyword>
<dbReference type="AlphaFoldDB" id="A0A5C5ZCB1"/>
<dbReference type="InterPro" id="IPR012657">
    <property type="entry name" value="23S_rRNA-intervening_sequence"/>
</dbReference>
<dbReference type="PANTHER" id="PTHR38471">
    <property type="entry name" value="FOUR HELIX BUNDLE PROTEIN"/>
    <property type="match status" value="1"/>
</dbReference>
<dbReference type="Pfam" id="PF05635">
    <property type="entry name" value="23S_rRNA_IVP"/>
    <property type="match status" value="1"/>
</dbReference>
<comment type="caution">
    <text evidence="1">The sequence shown here is derived from an EMBL/GenBank/DDBJ whole genome shotgun (WGS) entry which is preliminary data.</text>
</comment>
<evidence type="ECO:0000313" key="1">
    <source>
        <dbReference type="EMBL" id="TWT84952.1"/>
    </source>
</evidence>
<name>A0A5C5ZCB1_9BACT</name>
<organism evidence="1 2">
    <name type="scientific">Novipirellula herctigrandis</name>
    <dbReference type="NCBI Taxonomy" id="2527986"/>
    <lineage>
        <taxon>Bacteria</taxon>
        <taxon>Pseudomonadati</taxon>
        <taxon>Planctomycetota</taxon>
        <taxon>Planctomycetia</taxon>
        <taxon>Pirellulales</taxon>
        <taxon>Pirellulaceae</taxon>
        <taxon>Novipirellula</taxon>
    </lineage>
</organism>
<reference evidence="1 2" key="1">
    <citation type="submission" date="2019-02" db="EMBL/GenBank/DDBJ databases">
        <title>Deep-cultivation of Planctomycetes and their phenomic and genomic characterization uncovers novel biology.</title>
        <authorList>
            <person name="Wiegand S."/>
            <person name="Jogler M."/>
            <person name="Boedeker C."/>
            <person name="Pinto D."/>
            <person name="Vollmers J."/>
            <person name="Rivas-Marin E."/>
            <person name="Kohn T."/>
            <person name="Peeters S.H."/>
            <person name="Heuer A."/>
            <person name="Rast P."/>
            <person name="Oberbeckmann S."/>
            <person name="Bunk B."/>
            <person name="Jeske O."/>
            <person name="Meyerdierks A."/>
            <person name="Storesund J.E."/>
            <person name="Kallscheuer N."/>
            <person name="Luecker S."/>
            <person name="Lage O.M."/>
            <person name="Pohl T."/>
            <person name="Merkel B.J."/>
            <person name="Hornburger P."/>
            <person name="Mueller R.-W."/>
            <person name="Bruemmer F."/>
            <person name="Labrenz M."/>
            <person name="Spormann A.M."/>
            <person name="Op Den Camp H."/>
            <person name="Overmann J."/>
            <person name="Amann R."/>
            <person name="Jetten M.S.M."/>
            <person name="Mascher T."/>
            <person name="Medema M.H."/>
            <person name="Devos D.P."/>
            <person name="Kaster A.-K."/>
            <person name="Ovreas L."/>
            <person name="Rohde M."/>
            <person name="Galperin M.Y."/>
            <person name="Jogler C."/>
        </authorList>
    </citation>
    <scope>NUCLEOTIDE SEQUENCE [LARGE SCALE GENOMIC DNA]</scope>
    <source>
        <strain evidence="1 2">CA13</strain>
    </source>
</reference>
<dbReference type="PANTHER" id="PTHR38471:SF2">
    <property type="entry name" value="FOUR HELIX BUNDLE PROTEIN"/>
    <property type="match status" value="1"/>
</dbReference>
<gene>
    <name evidence="1" type="ORF">CA13_64330</name>
</gene>
<dbReference type="OrthoDB" id="285993at2"/>
<dbReference type="InterPro" id="IPR036583">
    <property type="entry name" value="23S_rRNA_IVS_sf"/>
</dbReference>
<dbReference type="PIRSF" id="PIRSF035652">
    <property type="entry name" value="CHP02436"/>
    <property type="match status" value="1"/>
</dbReference>
<proteinExistence type="predicted"/>
<accession>A0A5C5ZCB1</accession>
<sequence length="120" mass="13250">MPKADKATEIEERLIDFAVRIIKVADALPKSPAGKHIAGQLLRSGTSPAPNYAEARGAESNADFVHKLKIALKELNESSVWLRMICRAGLMKVELLEDLIDENQQLCRILNASVKTAKQK</sequence>
<dbReference type="Proteomes" id="UP000315010">
    <property type="component" value="Unassembled WGS sequence"/>
</dbReference>
<dbReference type="EMBL" id="SJPJ01000001">
    <property type="protein sequence ID" value="TWT84952.1"/>
    <property type="molecule type" value="Genomic_DNA"/>
</dbReference>
<dbReference type="RefSeq" id="WP_146402889.1">
    <property type="nucleotide sequence ID" value="NZ_SJPJ01000001.1"/>
</dbReference>
<dbReference type="Gene3D" id="1.20.1440.60">
    <property type="entry name" value="23S rRNA-intervening sequence"/>
    <property type="match status" value="1"/>
</dbReference>
<protein>
    <recommendedName>
        <fullName evidence="3">Four helix bundle protein</fullName>
    </recommendedName>
</protein>
<dbReference type="SUPFAM" id="SSF158446">
    <property type="entry name" value="IVS-encoded protein-like"/>
    <property type="match status" value="1"/>
</dbReference>
<dbReference type="NCBIfam" id="TIGR02436">
    <property type="entry name" value="four helix bundle protein"/>
    <property type="match status" value="1"/>
</dbReference>